<evidence type="ECO:0000313" key="2">
    <source>
        <dbReference type="EMBL" id="GBP63433.1"/>
    </source>
</evidence>
<feature type="region of interest" description="Disordered" evidence="1">
    <location>
        <begin position="15"/>
        <end position="36"/>
    </location>
</feature>
<comment type="caution">
    <text evidence="2">The sequence shown here is derived from an EMBL/GenBank/DDBJ whole genome shotgun (WGS) entry which is preliminary data.</text>
</comment>
<name>A0A4C1XJU2_EUMVA</name>
<protein>
    <submittedName>
        <fullName evidence="2">Uncharacterized protein</fullName>
    </submittedName>
</protein>
<evidence type="ECO:0000256" key="1">
    <source>
        <dbReference type="SAM" id="MobiDB-lite"/>
    </source>
</evidence>
<sequence>MIGIGNEARIAIESKSISRLSSRMSPPSEQPAEWAWSEREVPRYKNSDKIHQIENVGSSNARRRKIENKHGNSDVRNDIINALAQSPAVSLAADY</sequence>
<organism evidence="2 3">
    <name type="scientific">Eumeta variegata</name>
    <name type="common">Bagworm moth</name>
    <name type="synonym">Eumeta japonica</name>
    <dbReference type="NCBI Taxonomy" id="151549"/>
    <lineage>
        <taxon>Eukaryota</taxon>
        <taxon>Metazoa</taxon>
        <taxon>Ecdysozoa</taxon>
        <taxon>Arthropoda</taxon>
        <taxon>Hexapoda</taxon>
        <taxon>Insecta</taxon>
        <taxon>Pterygota</taxon>
        <taxon>Neoptera</taxon>
        <taxon>Endopterygota</taxon>
        <taxon>Lepidoptera</taxon>
        <taxon>Glossata</taxon>
        <taxon>Ditrysia</taxon>
        <taxon>Tineoidea</taxon>
        <taxon>Psychidae</taxon>
        <taxon>Oiketicinae</taxon>
        <taxon>Eumeta</taxon>
    </lineage>
</organism>
<dbReference type="AlphaFoldDB" id="A0A4C1XJU2"/>
<reference evidence="2 3" key="1">
    <citation type="journal article" date="2019" name="Commun. Biol.">
        <title>The bagworm genome reveals a unique fibroin gene that provides high tensile strength.</title>
        <authorList>
            <person name="Kono N."/>
            <person name="Nakamura H."/>
            <person name="Ohtoshi R."/>
            <person name="Tomita M."/>
            <person name="Numata K."/>
            <person name="Arakawa K."/>
        </authorList>
    </citation>
    <scope>NUCLEOTIDE SEQUENCE [LARGE SCALE GENOMIC DNA]</scope>
</reference>
<feature type="compositionally biased region" description="Low complexity" evidence="1">
    <location>
        <begin position="15"/>
        <end position="27"/>
    </location>
</feature>
<evidence type="ECO:0000313" key="3">
    <source>
        <dbReference type="Proteomes" id="UP000299102"/>
    </source>
</evidence>
<feature type="region of interest" description="Disordered" evidence="1">
    <location>
        <begin position="54"/>
        <end position="74"/>
    </location>
</feature>
<accession>A0A4C1XJU2</accession>
<keyword evidence="3" id="KW-1185">Reference proteome</keyword>
<dbReference type="EMBL" id="BGZK01000869">
    <property type="protein sequence ID" value="GBP63433.1"/>
    <property type="molecule type" value="Genomic_DNA"/>
</dbReference>
<proteinExistence type="predicted"/>
<gene>
    <name evidence="2" type="ORF">EVAR_35323_1</name>
</gene>
<dbReference type="Proteomes" id="UP000299102">
    <property type="component" value="Unassembled WGS sequence"/>
</dbReference>